<feature type="transmembrane region" description="Helical" evidence="1">
    <location>
        <begin position="160"/>
        <end position="177"/>
    </location>
</feature>
<reference evidence="3 4" key="1">
    <citation type="submission" date="2020-09" db="EMBL/GenBank/DDBJ databases">
        <title>Echinicola sp. CAU 1574 isolated from sand of Sido Beach.</title>
        <authorList>
            <person name="Kim W."/>
        </authorList>
    </citation>
    <scope>NUCLEOTIDE SEQUENCE [LARGE SCALE GENOMIC DNA]</scope>
    <source>
        <strain evidence="3 4">CAU 1574</strain>
    </source>
</reference>
<feature type="transmembrane region" description="Helical" evidence="1">
    <location>
        <begin position="100"/>
        <end position="121"/>
    </location>
</feature>
<name>A0ABR9ASG2_9BACT</name>
<dbReference type="Proteomes" id="UP000647133">
    <property type="component" value="Unassembled WGS sequence"/>
</dbReference>
<keyword evidence="1" id="KW-0812">Transmembrane</keyword>
<feature type="transmembrane region" description="Helical" evidence="1">
    <location>
        <begin position="217"/>
        <end position="233"/>
    </location>
</feature>
<evidence type="ECO:0000256" key="1">
    <source>
        <dbReference type="SAM" id="Phobius"/>
    </source>
</evidence>
<protein>
    <submittedName>
        <fullName evidence="3">DUF5009 domain-containing protein</fullName>
    </submittedName>
</protein>
<keyword evidence="1" id="KW-1133">Transmembrane helix</keyword>
<feature type="transmembrane region" description="Helical" evidence="1">
    <location>
        <begin position="21"/>
        <end position="42"/>
    </location>
</feature>
<feature type="transmembrane region" description="Helical" evidence="1">
    <location>
        <begin position="383"/>
        <end position="403"/>
    </location>
</feature>
<sequence length="412" mass="46410">MSSSTLISPNKIVDSSSKIPSVGRLYSIDVFRAITMLLMVFVNDLWSLEGYPEWLGHASADEDRLGMSDIVFPAFLLIVGLSIPYAIRNRLKKGDSKPQLAIHIMLRSLALLVMGIFHVNLESYSTSAPLSKPLWQILITIAFFLIWMDYPRTWTRVKRYLPQSIGVLMLLALAFLYEGGSLDSPTGMQTHWYGILGLIGWSYLICSMFFLLTNGKVGAQALAFLFFMAFNALEKLGYLDVLSPIRQYIWIVGNGSMPAFTMAGIVVSIYYHKWFSAGKPSQFWIMLSASAVVMLGYGLVTRPIWGIHKLGASPSWVALCIGISILAFGLLIWLVDIKEKKDWFRWIRPAGTSTLTCYLIPYIHYAIYTMIGISLPIFLRSGIFGIFKCLVYAFLVVLLTGVLEKYRIRLKI</sequence>
<evidence type="ECO:0000313" key="4">
    <source>
        <dbReference type="Proteomes" id="UP000647133"/>
    </source>
</evidence>
<dbReference type="EMBL" id="JACYTQ010000012">
    <property type="protein sequence ID" value="MBD8491297.1"/>
    <property type="molecule type" value="Genomic_DNA"/>
</dbReference>
<dbReference type="PANTHER" id="PTHR31061:SF24">
    <property type="entry name" value="LD22376P"/>
    <property type="match status" value="1"/>
</dbReference>
<feature type="transmembrane region" description="Helical" evidence="1">
    <location>
        <begin position="133"/>
        <end position="148"/>
    </location>
</feature>
<comment type="caution">
    <text evidence="3">The sequence shown here is derived from an EMBL/GenBank/DDBJ whole genome shotgun (WGS) entry which is preliminary data.</text>
</comment>
<dbReference type="InterPro" id="IPR012429">
    <property type="entry name" value="HGSNAT_cat"/>
</dbReference>
<feature type="transmembrane region" description="Helical" evidence="1">
    <location>
        <begin position="283"/>
        <end position="304"/>
    </location>
</feature>
<dbReference type="PANTHER" id="PTHR31061">
    <property type="entry name" value="LD22376P"/>
    <property type="match status" value="1"/>
</dbReference>
<keyword evidence="1" id="KW-0472">Membrane</keyword>
<evidence type="ECO:0000259" key="2">
    <source>
        <dbReference type="Pfam" id="PF07786"/>
    </source>
</evidence>
<organism evidence="3 4">
    <name type="scientific">Echinicola arenosa</name>
    <dbReference type="NCBI Taxonomy" id="2774144"/>
    <lineage>
        <taxon>Bacteria</taxon>
        <taxon>Pseudomonadati</taxon>
        <taxon>Bacteroidota</taxon>
        <taxon>Cytophagia</taxon>
        <taxon>Cytophagales</taxon>
        <taxon>Cyclobacteriaceae</taxon>
        <taxon>Echinicola</taxon>
    </lineage>
</organism>
<dbReference type="Pfam" id="PF07786">
    <property type="entry name" value="HGSNAT_cat"/>
    <property type="match status" value="1"/>
</dbReference>
<proteinExistence type="predicted"/>
<feature type="transmembrane region" description="Helical" evidence="1">
    <location>
        <begin position="316"/>
        <end position="335"/>
    </location>
</feature>
<keyword evidence="4" id="KW-1185">Reference proteome</keyword>
<accession>A0ABR9ASG2</accession>
<feature type="transmembrane region" description="Helical" evidence="1">
    <location>
        <begin position="192"/>
        <end position="212"/>
    </location>
</feature>
<feature type="transmembrane region" description="Helical" evidence="1">
    <location>
        <begin position="355"/>
        <end position="377"/>
    </location>
</feature>
<feature type="transmembrane region" description="Helical" evidence="1">
    <location>
        <begin position="248"/>
        <end position="271"/>
    </location>
</feature>
<dbReference type="RefSeq" id="WP_192012172.1">
    <property type="nucleotide sequence ID" value="NZ_JACYTQ010000012.1"/>
</dbReference>
<evidence type="ECO:0000313" key="3">
    <source>
        <dbReference type="EMBL" id="MBD8491297.1"/>
    </source>
</evidence>
<feature type="domain" description="Heparan-alpha-glucosaminide N-acetyltransferase catalytic" evidence="2">
    <location>
        <begin position="24"/>
        <end position="115"/>
    </location>
</feature>
<feature type="transmembrane region" description="Helical" evidence="1">
    <location>
        <begin position="70"/>
        <end position="88"/>
    </location>
</feature>
<gene>
    <name evidence="3" type="ORF">IFO69_21270</name>
</gene>